<keyword evidence="2" id="KW-0479">Metal-binding</keyword>
<organism evidence="3 4">
    <name type="scientific">Mangrovibacterium marinum</name>
    <dbReference type="NCBI Taxonomy" id="1639118"/>
    <lineage>
        <taxon>Bacteria</taxon>
        <taxon>Pseudomonadati</taxon>
        <taxon>Bacteroidota</taxon>
        <taxon>Bacteroidia</taxon>
        <taxon>Marinilabiliales</taxon>
        <taxon>Prolixibacteraceae</taxon>
        <taxon>Mangrovibacterium</taxon>
    </lineage>
</organism>
<dbReference type="AlphaFoldDB" id="A0A2T5C312"/>
<evidence type="ECO:0000256" key="2">
    <source>
        <dbReference type="PIRSR" id="PIRSR033579-3"/>
    </source>
</evidence>
<dbReference type="CDD" id="cd03412">
    <property type="entry name" value="CbiK_N"/>
    <property type="match status" value="1"/>
</dbReference>
<comment type="caution">
    <text evidence="3">The sequence shown here is derived from an EMBL/GenBank/DDBJ whole genome shotgun (WGS) entry which is preliminary data.</text>
</comment>
<accession>A0A2T5C312</accession>
<feature type="binding site" evidence="2">
    <location>
        <position position="257"/>
    </location>
    <ligand>
        <name>Co(2+)</name>
        <dbReference type="ChEBI" id="CHEBI:48828"/>
    </ligand>
</feature>
<reference evidence="3 4" key="1">
    <citation type="submission" date="2018-04" db="EMBL/GenBank/DDBJ databases">
        <title>Genomic Encyclopedia of Archaeal and Bacterial Type Strains, Phase II (KMG-II): from individual species to whole genera.</title>
        <authorList>
            <person name="Goeker M."/>
        </authorList>
    </citation>
    <scope>NUCLEOTIDE SEQUENCE [LARGE SCALE GENOMIC DNA]</scope>
    <source>
        <strain evidence="3 4">DSM 28823</strain>
    </source>
</reference>
<dbReference type="InterPro" id="IPR010388">
    <property type="entry name" value="Anaerobic_Co-chelatase"/>
</dbReference>
<dbReference type="GO" id="GO:0016852">
    <property type="term" value="F:sirohydrochlorin cobaltochelatase activity"/>
    <property type="evidence" value="ECO:0007669"/>
    <property type="project" value="InterPro"/>
</dbReference>
<proteinExistence type="predicted"/>
<dbReference type="PIRSF" id="PIRSF033579">
    <property type="entry name" value="Anaer_Co_chel"/>
    <property type="match status" value="1"/>
</dbReference>
<feature type="binding site" evidence="2">
    <location>
        <position position="187"/>
    </location>
    <ligand>
        <name>Co(2+)</name>
        <dbReference type="ChEBI" id="CHEBI:48828"/>
    </ligand>
</feature>
<evidence type="ECO:0000313" key="4">
    <source>
        <dbReference type="Proteomes" id="UP000243525"/>
    </source>
</evidence>
<gene>
    <name evidence="3" type="ORF">C8N47_106205</name>
</gene>
<dbReference type="Proteomes" id="UP000243525">
    <property type="component" value="Unassembled WGS sequence"/>
</dbReference>
<keyword evidence="4" id="KW-1185">Reference proteome</keyword>
<evidence type="ECO:0000256" key="1">
    <source>
        <dbReference type="PIRSR" id="PIRSR033579-1"/>
    </source>
</evidence>
<keyword evidence="2" id="KW-0170">Cobalt</keyword>
<feature type="binding site" evidence="2">
    <location>
        <position position="217"/>
    </location>
    <ligand>
        <name>Co(2+)</name>
        <dbReference type="ChEBI" id="CHEBI:48828"/>
    </ligand>
</feature>
<protein>
    <submittedName>
        <fullName evidence="3">Sirohydrochlorin cobaltochelatase</fullName>
    </submittedName>
</protein>
<dbReference type="Pfam" id="PF06180">
    <property type="entry name" value="CbiK"/>
    <property type="match status" value="1"/>
</dbReference>
<dbReference type="GO" id="GO:0046872">
    <property type="term" value="F:metal ion binding"/>
    <property type="evidence" value="ECO:0007669"/>
    <property type="project" value="UniProtKB-KW"/>
</dbReference>
<dbReference type="RefSeq" id="WP_107822012.1">
    <property type="nucleotide sequence ID" value="NZ_OY782574.1"/>
</dbReference>
<dbReference type="Gene3D" id="3.40.50.1400">
    <property type="match status" value="2"/>
</dbReference>
<dbReference type="EMBL" id="QAAD01000006">
    <property type="protein sequence ID" value="PTN09105.1"/>
    <property type="molecule type" value="Genomic_DNA"/>
</dbReference>
<sequence length="314" mass="34320">MRQINKTVVYFLMALAGLTACSDDDENSSVVLGDKKGIVLVTFGSSYEAPQQTFTNVDAKAKIAFPGEEIRWGYTSDIILNKLRQGNGEGSLNGVIIDRDTPEECFEVMVRDGYSKFAIQSLHVIPGEEFDELQEDVAELETKYPGVECLVGKPLLNSDADIKKVAEVMADKFKDAVAEGPVCFMGHGTPHAADAQYKKLETELKKINANFFVGTVEGTGFEAGITSISGIINELATLSPKPTKVTITPMMSIAGDHANNDMNGNTGETDPEEQSWRERLEAEGYQVTDVMKGLGDYDEIVAIWMQHLSDAMND</sequence>
<name>A0A2T5C312_9BACT</name>
<evidence type="ECO:0000313" key="3">
    <source>
        <dbReference type="EMBL" id="PTN09105.1"/>
    </source>
</evidence>
<dbReference type="OrthoDB" id="9770331at2"/>
<dbReference type="SUPFAM" id="SSF53800">
    <property type="entry name" value="Chelatase"/>
    <property type="match status" value="1"/>
</dbReference>
<dbReference type="GO" id="GO:0019251">
    <property type="term" value="P:anaerobic cobalamin biosynthetic process"/>
    <property type="evidence" value="ECO:0007669"/>
    <property type="project" value="InterPro"/>
</dbReference>
<feature type="active site" description="Proton acceptor" evidence="1">
    <location>
        <position position="187"/>
    </location>
</feature>
<dbReference type="PROSITE" id="PS51257">
    <property type="entry name" value="PROKAR_LIPOPROTEIN"/>
    <property type="match status" value="1"/>
</dbReference>